<accession>A0A839AGN4</accession>
<dbReference type="AlphaFoldDB" id="A0A839AGN4"/>
<reference evidence="3 4" key="1">
    <citation type="submission" date="2020-07" db="EMBL/GenBank/DDBJ databases">
        <title>Stappia sp., F7233, whole genome shotgun sequencing project.</title>
        <authorList>
            <person name="Jiang S."/>
            <person name="Liu Z.W."/>
            <person name="Du Z.J."/>
        </authorList>
    </citation>
    <scope>NUCLEOTIDE SEQUENCE [LARGE SCALE GENOMIC DNA]</scope>
    <source>
        <strain evidence="3 4">F7233</strain>
    </source>
</reference>
<dbReference type="EMBL" id="JACFXV010000065">
    <property type="protein sequence ID" value="MBA5779020.1"/>
    <property type="molecule type" value="Genomic_DNA"/>
</dbReference>
<proteinExistence type="inferred from homology"/>
<dbReference type="Pfam" id="PF04102">
    <property type="entry name" value="SlyX"/>
    <property type="match status" value="1"/>
</dbReference>
<comment type="caution">
    <text evidence="3">The sequence shown here is derived from an EMBL/GenBank/DDBJ whole genome shotgun (WGS) entry which is preliminary data.</text>
</comment>
<dbReference type="Proteomes" id="UP000541109">
    <property type="component" value="Unassembled WGS sequence"/>
</dbReference>
<evidence type="ECO:0000313" key="4">
    <source>
        <dbReference type="Proteomes" id="UP000541109"/>
    </source>
</evidence>
<keyword evidence="4" id="KW-1185">Reference proteome</keyword>
<evidence type="ECO:0000256" key="1">
    <source>
        <dbReference type="HAMAP-Rule" id="MF_00715"/>
    </source>
</evidence>
<protein>
    <recommendedName>
        <fullName evidence="1">Protein SlyX homolog</fullName>
    </recommendedName>
</protein>
<dbReference type="InterPro" id="IPR007236">
    <property type="entry name" value="SlyX"/>
</dbReference>
<evidence type="ECO:0000256" key="2">
    <source>
        <dbReference type="SAM" id="Coils"/>
    </source>
</evidence>
<dbReference type="RefSeq" id="WP_182167852.1">
    <property type="nucleotide sequence ID" value="NZ_JACFXV010000065.1"/>
</dbReference>
<comment type="similarity">
    <text evidence="1">Belongs to the SlyX family.</text>
</comment>
<dbReference type="PANTHER" id="PTHR36508:SF1">
    <property type="entry name" value="PROTEIN SLYX"/>
    <property type="match status" value="1"/>
</dbReference>
<dbReference type="PANTHER" id="PTHR36508">
    <property type="entry name" value="PROTEIN SLYX"/>
    <property type="match status" value="1"/>
</dbReference>
<sequence length="70" mass="8038">MSAEIESRITDLETQIAHQSRTVEELNEVVIAQAELIDRMQRRLDALEEEFQDLADLANPGHPVTRPPHY</sequence>
<keyword evidence="2" id="KW-0175">Coiled coil</keyword>
<evidence type="ECO:0000313" key="3">
    <source>
        <dbReference type="EMBL" id="MBA5779020.1"/>
    </source>
</evidence>
<gene>
    <name evidence="1" type="primary">slyX</name>
    <name evidence="3" type="ORF">H2509_17975</name>
</gene>
<organism evidence="3 4">
    <name type="scientific">Stappia albiluteola</name>
    <dbReference type="NCBI Taxonomy" id="2758565"/>
    <lineage>
        <taxon>Bacteria</taxon>
        <taxon>Pseudomonadati</taxon>
        <taxon>Pseudomonadota</taxon>
        <taxon>Alphaproteobacteria</taxon>
        <taxon>Hyphomicrobiales</taxon>
        <taxon>Stappiaceae</taxon>
        <taxon>Stappia</taxon>
    </lineage>
</organism>
<feature type="coiled-coil region" evidence="2">
    <location>
        <begin position="9"/>
        <end position="57"/>
    </location>
</feature>
<name>A0A839AGN4_9HYPH</name>
<dbReference type="HAMAP" id="MF_00715">
    <property type="entry name" value="SlyX"/>
    <property type="match status" value="1"/>
</dbReference>
<dbReference type="Gene3D" id="1.20.5.300">
    <property type="match status" value="1"/>
</dbReference>